<gene>
    <name evidence="1" type="ORF">PQU95_08790</name>
</gene>
<organism evidence="1 2">
    <name type="scientific">Vogesella aquatica</name>
    <dbReference type="NCBI Taxonomy" id="2984206"/>
    <lineage>
        <taxon>Bacteria</taxon>
        <taxon>Pseudomonadati</taxon>
        <taxon>Pseudomonadota</taxon>
        <taxon>Betaproteobacteria</taxon>
        <taxon>Neisseriales</taxon>
        <taxon>Chromobacteriaceae</taxon>
        <taxon>Vogesella</taxon>
    </lineage>
</organism>
<name>A0ABT5J0E2_9NEIS</name>
<accession>A0ABT5J0E2</accession>
<dbReference type="RefSeq" id="WP_272751640.1">
    <property type="nucleotide sequence ID" value="NZ_JAQQLF010000009.1"/>
</dbReference>
<protein>
    <recommendedName>
        <fullName evidence="3">DUF2971 domain-containing protein</fullName>
    </recommendedName>
</protein>
<evidence type="ECO:0008006" key="3">
    <source>
        <dbReference type="Google" id="ProtNLM"/>
    </source>
</evidence>
<keyword evidence="2" id="KW-1185">Reference proteome</keyword>
<evidence type="ECO:0000313" key="1">
    <source>
        <dbReference type="EMBL" id="MDC7717304.1"/>
    </source>
</evidence>
<reference evidence="1 2" key="1">
    <citation type="submission" date="2023-01" db="EMBL/GenBank/DDBJ databases">
        <title>Novel species of the genus Vogesella isolated from rivers.</title>
        <authorList>
            <person name="Lu H."/>
        </authorList>
    </citation>
    <scope>NUCLEOTIDE SEQUENCE [LARGE SCALE GENOMIC DNA]</scope>
    <source>
        <strain evidence="1 2">DC21W</strain>
    </source>
</reference>
<proteinExistence type="predicted"/>
<sequence>MSHPKIHIGKSLHHDEKLWRYMGIEKLVCLLHERKLYFTPLSHFKETDPYEGYIPKTALHQIITNLQFIRAASVEHIKDEIRKFHDYEDNPEYMRIIKEYESDDITIVKTVQQVVSSTTVNCWHCNQFESEAMWGLYSRQGIAIQTSVKSLTDSLHLTDNSLNISIGRVKYLDFNSAENDMASCLTDDGHTLGMIKRESYAHEKEVRLIASRNFKINGLASLKSEPIMISADVEKLIEKIYVSPYASTAMEHCITYICEKYGIPKEKICKSKLLTGHDELFDIFQNNPSTKSP</sequence>
<comment type="caution">
    <text evidence="1">The sequence shown here is derived from an EMBL/GenBank/DDBJ whole genome shotgun (WGS) entry which is preliminary data.</text>
</comment>
<dbReference type="Proteomes" id="UP001219956">
    <property type="component" value="Unassembled WGS sequence"/>
</dbReference>
<dbReference type="EMBL" id="JAQQLF010000009">
    <property type="protein sequence ID" value="MDC7717304.1"/>
    <property type="molecule type" value="Genomic_DNA"/>
</dbReference>
<evidence type="ECO:0000313" key="2">
    <source>
        <dbReference type="Proteomes" id="UP001219956"/>
    </source>
</evidence>